<dbReference type="InterPro" id="IPR002575">
    <property type="entry name" value="Aminoglycoside_PTrfase"/>
</dbReference>
<dbReference type="PANTHER" id="PTHR21310">
    <property type="entry name" value="AMINOGLYCOSIDE PHOSPHOTRANSFERASE-RELATED-RELATED"/>
    <property type="match status" value="1"/>
</dbReference>
<feature type="region of interest" description="Disordered" evidence="1">
    <location>
        <begin position="234"/>
        <end position="258"/>
    </location>
</feature>
<dbReference type="Pfam" id="PF01636">
    <property type="entry name" value="APH"/>
    <property type="match status" value="1"/>
</dbReference>
<keyword evidence="4" id="KW-1185">Reference proteome</keyword>
<protein>
    <recommendedName>
        <fullName evidence="2">Aminoglycoside phosphotransferase domain-containing protein</fullName>
    </recommendedName>
</protein>
<gene>
    <name evidence="3" type="ORF">F503_07750</name>
</gene>
<dbReference type="SUPFAM" id="SSF56112">
    <property type="entry name" value="Protein kinase-like (PK-like)"/>
    <property type="match status" value="1"/>
</dbReference>
<sequence>MAVETDDSVLAAAAAESGGDMTLSQVYREKIYKTKNITENDYKRLSVTAQVRLLKEAMGRPVTPELVTFLDDDVLEKEHSATILHQSRYAVITAFPDGTVKKWMACISKDQPDMHEVEALRVAEEIGLPLVPRVRGIGVLPLQPGSCHSGRCYKSWIAMDRLDGEPLKGVWGSLGKEEKTSVVEQLRDFLTAMRSAPPPPFTSAVINREETRYVGGSHTGGNLGTDFGGNFSSSLRGQETTPEDDAKGTHYGGPRPGMMGKDRYPEFLPCRSEAEFNEYMLSYLLTHTPRTLIDALQNSLERGGPYRVVYSHGDLTMDNILVTKDNSVGARVKLTGIVGWRYAGWFPEYWEYVKIFTHNHGMDDFRDYLPIMFAPSNYQDKLVTYLTLRRIQGDPTSL</sequence>
<dbReference type="HOGENOM" id="CLU_021768_5_3_1"/>
<accession>S3C0N0</accession>
<dbReference type="PANTHER" id="PTHR21310:SF58">
    <property type="entry name" value="AMINOGLYCOSIDE PHOSPHOTRANSFERASE DOMAIN-CONTAINING PROTEIN"/>
    <property type="match status" value="1"/>
</dbReference>
<dbReference type="OrthoDB" id="2906425at2759"/>
<dbReference type="AlphaFoldDB" id="S3C0N0"/>
<feature type="domain" description="Aminoglycoside phosphotransferase" evidence="2">
    <location>
        <begin position="116"/>
        <end position="357"/>
    </location>
</feature>
<evidence type="ECO:0000256" key="1">
    <source>
        <dbReference type="SAM" id="MobiDB-lite"/>
    </source>
</evidence>
<dbReference type="VEuPathDB" id="FungiDB:F503_07750"/>
<organism evidence="3 4">
    <name type="scientific">Ophiostoma piceae (strain UAMH 11346)</name>
    <name type="common">Sap stain fungus</name>
    <dbReference type="NCBI Taxonomy" id="1262450"/>
    <lineage>
        <taxon>Eukaryota</taxon>
        <taxon>Fungi</taxon>
        <taxon>Dikarya</taxon>
        <taxon>Ascomycota</taxon>
        <taxon>Pezizomycotina</taxon>
        <taxon>Sordariomycetes</taxon>
        <taxon>Sordariomycetidae</taxon>
        <taxon>Ophiostomatales</taxon>
        <taxon>Ophiostomataceae</taxon>
        <taxon>Ophiostoma</taxon>
    </lineage>
</organism>
<dbReference type="EMBL" id="KE148151">
    <property type="protein sequence ID" value="EPE07099.1"/>
    <property type="molecule type" value="Genomic_DNA"/>
</dbReference>
<reference evidence="3 4" key="1">
    <citation type="journal article" date="2013" name="BMC Genomics">
        <title>The genome and transcriptome of the pine saprophyte Ophiostoma piceae, and a comparison with the bark beetle-associated pine pathogen Grosmannia clavigera.</title>
        <authorList>
            <person name="Haridas S."/>
            <person name="Wang Y."/>
            <person name="Lim L."/>
            <person name="Massoumi Alamouti S."/>
            <person name="Jackman S."/>
            <person name="Docking R."/>
            <person name="Robertson G."/>
            <person name="Birol I."/>
            <person name="Bohlmann J."/>
            <person name="Breuil C."/>
        </authorList>
    </citation>
    <scope>NUCLEOTIDE SEQUENCE [LARGE SCALE GENOMIC DNA]</scope>
    <source>
        <strain evidence="3 4">UAMH 11346</strain>
    </source>
</reference>
<proteinExistence type="predicted"/>
<dbReference type="eggNOG" id="ENOG502SP9R">
    <property type="taxonomic scope" value="Eukaryota"/>
</dbReference>
<evidence type="ECO:0000313" key="3">
    <source>
        <dbReference type="EMBL" id="EPE07099.1"/>
    </source>
</evidence>
<dbReference type="Proteomes" id="UP000016923">
    <property type="component" value="Unassembled WGS sequence"/>
</dbReference>
<dbReference type="InterPro" id="IPR011009">
    <property type="entry name" value="Kinase-like_dom_sf"/>
</dbReference>
<name>S3C0N0_OPHP1</name>
<evidence type="ECO:0000259" key="2">
    <source>
        <dbReference type="Pfam" id="PF01636"/>
    </source>
</evidence>
<evidence type="ECO:0000313" key="4">
    <source>
        <dbReference type="Proteomes" id="UP000016923"/>
    </source>
</evidence>
<dbReference type="InterPro" id="IPR051678">
    <property type="entry name" value="AGP_Transferase"/>
</dbReference>